<evidence type="ECO:0000256" key="2">
    <source>
        <dbReference type="ARBA" id="ARBA00006447"/>
    </source>
</evidence>
<proteinExistence type="inferred from homology"/>
<gene>
    <name evidence="8" type="ORF">TCHU04912_LOCUS8054</name>
</gene>
<evidence type="ECO:0000256" key="6">
    <source>
        <dbReference type="SAM" id="MobiDB-lite"/>
    </source>
</evidence>
<feature type="transmembrane region" description="Helical" evidence="7">
    <location>
        <begin position="179"/>
        <end position="198"/>
    </location>
</feature>
<evidence type="ECO:0000256" key="4">
    <source>
        <dbReference type="ARBA" id="ARBA00022989"/>
    </source>
</evidence>
<comment type="similarity">
    <text evidence="2">Belongs to the nucleotide-sugar transporter family. CMP-Sialate:CMP antiporter (TC 2.A.7.12) subfamily.</text>
</comment>
<keyword evidence="3 7" id="KW-0812">Transmembrane</keyword>
<feature type="transmembrane region" description="Helical" evidence="7">
    <location>
        <begin position="312"/>
        <end position="331"/>
    </location>
</feature>
<evidence type="ECO:0000256" key="5">
    <source>
        <dbReference type="ARBA" id="ARBA00023136"/>
    </source>
</evidence>
<feature type="region of interest" description="Disordered" evidence="6">
    <location>
        <begin position="366"/>
        <end position="385"/>
    </location>
</feature>
<feature type="region of interest" description="Disordered" evidence="6">
    <location>
        <begin position="29"/>
        <end position="55"/>
    </location>
</feature>
<comment type="subcellular location">
    <subcellularLocation>
        <location evidence="1">Membrane</location>
        <topology evidence="1">Multi-pass membrane protein</topology>
    </subcellularLocation>
</comment>
<evidence type="ECO:0000256" key="1">
    <source>
        <dbReference type="ARBA" id="ARBA00004141"/>
    </source>
</evidence>
<dbReference type="InterPro" id="IPR007271">
    <property type="entry name" value="Nuc_sug_transpt"/>
</dbReference>
<name>A0A7S1X351_9CHLO</name>
<dbReference type="NCBIfam" id="TIGR00803">
    <property type="entry name" value="nst"/>
    <property type="match status" value="1"/>
</dbReference>
<sequence length="404" mass="43042">MHHAQKVLLIGTMILLKAMHVLFVHESTHDPSSEAGSEAVAGQGGKQTEGVSSADDNSDAHAYAYNTVMAVILAEGLKLAISAVIFIRAYCNDEGALLEGANGGAGGLGGARADWASMTRERALSYGLPAAIYMVEDNLRFLVLQQLHTPVTWMIFCHLEIPFVAIMSTTLLGRRFSRVQWVSVVLLLNGVMASQLAVCETRLHEPCNSLGNYPVKGIALVALSALFAASAGIASEFIYKRDLSVSIWLQNCLLYAYAMGLNSLVLLAKQMRPSSAPLWEGFEEGMPWAVVLSMAGMGLCVSAVIKHMSNLAKVFTSALGIFVTAGLSALFQGFELSLPFLLAAGVVVCALYLYVLEKDRVGEQAGHGHTAGAASPKRTKSTMDIPAKATDSATELAPLTKHQA</sequence>
<organism evidence="8">
    <name type="scientific">Tetraselmis chuii</name>
    <dbReference type="NCBI Taxonomy" id="63592"/>
    <lineage>
        <taxon>Eukaryota</taxon>
        <taxon>Viridiplantae</taxon>
        <taxon>Chlorophyta</taxon>
        <taxon>core chlorophytes</taxon>
        <taxon>Chlorodendrophyceae</taxon>
        <taxon>Chlorodendrales</taxon>
        <taxon>Chlorodendraceae</taxon>
        <taxon>Tetraselmis</taxon>
    </lineage>
</organism>
<feature type="transmembrane region" description="Helical" evidence="7">
    <location>
        <begin position="7"/>
        <end position="25"/>
    </location>
</feature>
<protein>
    <recommendedName>
        <fullName evidence="9">CMP-sialic acid transporter</fullName>
    </recommendedName>
</protein>
<dbReference type="InterPro" id="IPR037185">
    <property type="entry name" value="EmrE-like"/>
</dbReference>
<feature type="transmembrane region" description="Helical" evidence="7">
    <location>
        <begin position="288"/>
        <end position="305"/>
    </location>
</feature>
<feature type="transmembrane region" description="Helical" evidence="7">
    <location>
        <begin position="337"/>
        <end position="355"/>
    </location>
</feature>
<dbReference type="GO" id="GO:0015165">
    <property type="term" value="F:pyrimidine nucleotide-sugar transmembrane transporter activity"/>
    <property type="evidence" value="ECO:0007669"/>
    <property type="project" value="InterPro"/>
</dbReference>
<dbReference type="PANTHER" id="PTHR10231">
    <property type="entry name" value="NUCLEOTIDE-SUGAR TRANSMEMBRANE TRANSPORTER"/>
    <property type="match status" value="1"/>
</dbReference>
<feature type="transmembrane region" description="Helical" evidence="7">
    <location>
        <begin position="218"/>
        <end position="239"/>
    </location>
</feature>
<dbReference type="AlphaFoldDB" id="A0A7S1X351"/>
<reference evidence="8" key="1">
    <citation type="submission" date="2021-01" db="EMBL/GenBank/DDBJ databases">
        <authorList>
            <person name="Corre E."/>
            <person name="Pelletier E."/>
            <person name="Niang G."/>
            <person name="Scheremetjew M."/>
            <person name="Finn R."/>
            <person name="Kale V."/>
            <person name="Holt S."/>
            <person name="Cochrane G."/>
            <person name="Meng A."/>
            <person name="Brown T."/>
            <person name="Cohen L."/>
        </authorList>
    </citation>
    <scope>NUCLEOTIDE SEQUENCE</scope>
    <source>
        <strain evidence="8">PLY429</strain>
    </source>
</reference>
<dbReference type="GO" id="GO:0000139">
    <property type="term" value="C:Golgi membrane"/>
    <property type="evidence" value="ECO:0007669"/>
    <property type="project" value="InterPro"/>
</dbReference>
<keyword evidence="5 7" id="KW-0472">Membrane</keyword>
<evidence type="ECO:0000313" key="8">
    <source>
        <dbReference type="EMBL" id="CAD9205818.1"/>
    </source>
</evidence>
<dbReference type="Pfam" id="PF04142">
    <property type="entry name" value="Nuc_sug_transp"/>
    <property type="match status" value="1"/>
</dbReference>
<dbReference type="SUPFAM" id="SSF103481">
    <property type="entry name" value="Multidrug resistance efflux transporter EmrE"/>
    <property type="match status" value="1"/>
</dbReference>
<dbReference type="EMBL" id="HBGG01015719">
    <property type="protein sequence ID" value="CAD9205818.1"/>
    <property type="molecule type" value="Transcribed_RNA"/>
</dbReference>
<keyword evidence="4 7" id="KW-1133">Transmembrane helix</keyword>
<evidence type="ECO:0000256" key="7">
    <source>
        <dbReference type="SAM" id="Phobius"/>
    </source>
</evidence>
<feature type="transmembrane region" description="Helical" evidence="7">
    <location>
        <begin position="251"/>
        <end position="268"/>
    </location>
</feature>
<evidence type="ECO:0008006" key="9">
    <source>
        <dbReference type="Google" id="ProtNLM"/>
    </source>
</evidence>
<accession>A0A7S1X351</accession>
<evidence type="ECO:0000256" key="3">
    <source>
        <dbReference type="ARBA" id="ARBA00022692"/>
    </source>
</evidence>